<proteinExistence type="predicted"/>
<dbReference type="InterPro" id="IPR050828">
    <property type="entry name" value="C-type_lectin/matrix_domain"/>
</dbReference>
<dbReference type="Proteomes" id="UP001487740">
    <property type="component" value="Unassembled WGS sequence"/>
</dbReference>
<comment type="caution">
    <text evidence="3">The sequence shown here is derived from an EMBL/GenBank/DDBJ whole genome shotgun (WGS) entry which is preliminary data.</text>
</comment>
<evidence type="ECO:0000256" key="1">
    <source>
        <dbReference type="SAM" id="MobiDB-lite"/>
    </source>
</evidence>
<feature type="compositionally biased region" description="Basic and acidic residues" evidence="1">
    <location>
        <begin position="16"/>
        <end position="35"/>
    </location>
</feature>
<dbReference type="InterPro" id="IPR001304">
    <property type="entry name" value="C-type_lectin-like"/>
</dbReference>
<dbReference type="InterPro" id="IPR016187">
    <property type="entry name" value="CTDL_fold"/>
</dbReference>
<dbReference type="SUPFAM" id="SSF56436">
    <property type="entry name" value="C-type lectin-like"/>
    <property type="match status" value="2"/>
</dbReference>
<keyword evidence="4" id="KW-1185">Reference proteome</keyword>
<dbReference type="EMBL" id="JARAKH010000010">
    <property type="protein sequence ID" value="KAK8400041.1"/>
    <property type="molecule type" value="Genomic_DNA"/>
</dbReference>
<dbReference type="PANTHER" id="PTHR45710:SF26">
    <property type="entry name" value="RH26557P"/>
    <property type="match status" value="1"/>
</dbReference>
<dbReference type="AlphaFoldDB" id="A0AAW0UM23"/>
<sequence>MEVVGILIRNSSNETRNSHLHETLQDKGTRRRDSDGGGYERQCESRQERVDTLRISETRRLLLPTTHHAQADMKWIATLAVAAAVVGLSSAVDICPAPFVNYDPDSVVPKCLLFLTTYGTWYTMLSTCEIVNGSLAMVNGDLHNIVYKHIIDTPALTDRCFWIGGTDEAMEGTWRWEYDGSKIPMSGPHWDPCSQEPNGGTRENYLAICPKKYYYSDYPGSSQHHAVYKGTRRRDSDGGGYERQCESRQERVDTLRISETRRLLLPTTHHAQADMKWIATLAVAAAVVGLSSAVDICPAPFVNYDPDSVVPKCLLFLTTYGTWHSMLSTCEMMMGTLAVVDGDLHNIVYHHILDTPALTDKCFWIGGTDEVLEGTWRWEHDSSKIPMGGPHWDPCEPEPNGGTRENYLAICPTRYYYKDYPGDREHHAICQYFF</sequence>
<dbReference type="SMART" id="SM00034">
    <property type="entry name" value="CLECT"/>
    <property type="match status" value="2"/>
</dbReference>
<accession>A0AAW0UM23</accession>
<reference evidence="3 4" key="1">
    <citation type="submission" date="2023-03" db="EMBL/GenBank/DDBJ databases">
        <title>High-quality genome of Scylla paramamosain provides insights in environmental adaptation.</title>
        <authorList>
            <person name="Zhang L."/>
        </authorList>
    </citation>
    <scope>NUCLEOTIDE SEQUENCE [LARGE SCALE GENOMIC DNA]</scope>
    <source>
        <strain evidence="3">LZ_2023a</strain>
        <tissue evidence="3">Muscle</tissue>
    </source>
</reference>
<dbReference type="PROSITE" id="PS50041">
    <property type="entry name" value="C_TYPE_LECTIN_2"/>
    <property type="match status" value="2"/>
</dbReference>
<dbReference type="InterPro" id="IPR016186">
    <property type="entry name" value="C-type_lectin-like/link_sf"/>
</dbReference>
<name>A0AAW0UM23_SCYPA</name>
<protein>
    <recommendedName>
        <fullName evidence="2">C-type lectin domain-containing protein</fullName>
    </recommendedName>
</protein>
<gene>
    <name evidence="3" type="ORF">O3P69_003023</name>
</gene>
<dbReference type="CDD" id="cd00037">
    <property type="entry name" value="CLECT"/>
    <property type="match status" value="2"/>
</dbReference>
<feature type="domain" description="C-type lectin" evidence="2">
    <location>
        <begin position="312"/>
        <end position="431"/>
    </location>
</feature>
<dbReference type="Pfam" id="PF00059">
    <property type="entry name" value="Lectin_C"/>
    <property type="match status" value="1"/>
</dbReference>
<feature type="domain" description="C-type lectin" evidence="2">
    <location>
        <begin position="110"/>
        <end position="209"/>
    </location>
</feature>
<dbReference type="PANTHER" id="PTHR45710">
    <property type="entry name" value="C-TYPE LECTIN DOMAIN-CONTAINING PROTEIN 180"/>
    <property type="match status" value="1"/>
</dbReference>
<evidence type="ECO:0000259" key="2">
    <source>
        <dbReference type="PROSITE" id="PS50041"/>
    </source>
</evidence>
<organism evidence="3 4">
    <name type="scientific">Scylla paramamosain</name>
    <name type="common">Mud crab</name>
    <dbReference type="NCBI Taxonomy" id="85552"/>
    <lineage>
        <taxon>Eukaryota</taxon>
        <taxon>Metazoa</taxon>
        <taxon>Ecdysozoa</taxon>
        <taxon>Arthropoda</taxon>
        <taxon>Crustacea</taxon>
        <taxon>Multicrustacea</taxon>
        <taxon>Malacostraca</taxon>
        <taxon>Eumalacostraca</taxon>
        <taxon>Eucarida</taxon>
        <taxon>Decapoda</taxon>
        <taxon>Pleocyemata</taxon>
        <taxon>Brachyura</taxon>
        <taxon>Eubrachyura</taxon>
        <taxon>Portunoidea</taxon>
        <taxon>Portunidae</taxon>
        <taxon>Portuninae</taxon>
        <taxon>Scylla</taxon>
    </lineage>
</organism>
<evidence type="ECO:0000313" key="4">
    <source>
        <dbReference type="Proteomes" id="UP001487740"/>
    </source>
</evidence>
<evidence type="ECO:0000313" key="3">
    <source>
        <dbReference type="EMBL" id="KAK8400041.1"/>
    </source>
</evidence>
<dbReference type="Gene3D" id="3.10.100.10">
    <property type="entry name" value="Mannose-Binding Protein A, subunit A"/>
    <property type="match status" value="2"/>
</dbReference>
<feature type="region of interest" description="Disordered" evidence="1">
    <location>
        <begin position="15"/>
        <end position="43"/>
    </location>
</feature>